<dbReference type="InterPro" id="IPR036864">
    <property type="entry name" value="Zn2-C6_fun-type_DNA-bd_sf"/>
</dbReference>
<dbReference type="AlphaFoldDB" id="A0AAN6SVX2"/>
<dbReference type="PANTHER" id="PTHR31845:SF10">
    <property type="entry name" value="ZN(II)2CYS6 TRANSCRIPTION FACTOR (EUROFUNG)"/>
    <property type="match status" value="1"/>
</dbReference>
<feature type="compositionally biased region" description="Basic and acidic residues" evidence="6">
    <location>
        <begin position="66"/>
        <end position="83"/>
    </location>
</feature>
<evidence type="ECO:0000313" key="9">
    <source>
        <dbReference type="Proteomes" id="UP001303115"/>
    </source>
</evidence>
<comment type="caution">
    <text evidence="8">The sequence shown here is derived from an EMBL/GenBank/DDBJ whole genome shotgun (WGS) entry which is preliminary data.</text>
</comment>
<dbReference type="GO" id="GO:0000981">
    <property type="term" value="F:DNA-binding transcription factor activity, RNA polymerase II-specific"/>
    <property type="evidence" value="ECO:0007669"/>
    <property type="project" value="InterPro"/>
</dbReference>
<evidence type="ECO:0000256" key="6">
    <source>
        <dbReference type="SAM" id="MobiDB-lite"/>
    </source>
</evidence>
<dbReference type="SUPFAM" id="SSF57701">
    <property type="entry name" value="Zn2/Cys6 DNA-binding domain"/>
    <property type="match status" value="1"/>
</dbReference>
<proteinExistence type="predicted"/>
<feature type="region of interest" description="Disordered" evidence="6">
    <location>
        <begin position="51"/>
        <end position="218"/>
    </location>
</feature>
<feature type="compositionally biased region" description="Polar residues" evidence="6">
    <location>
        <begin position="183"/>
        <end position="196"/>
    </location>
</feature>
<keyword evidence="4" id="KW-0804">Transcription</keyword>
<evidence type="ECO:0000256" key="5">
    <source>
        <dbReference type="ARBA" id="ARBA00023242"/>
    </source>
</evidence>
<evidence type="ECO:0000256" key="1">
    <source>
        <dbReference type="ARBA" id="ARBA00004123"/>
    </source>
</evidence>
<feature type="domain" description="Zn(2)-C6 fungal-type" evidence="7">
    <location>
        <begin position="21"/>
        <end position="52"/>
    </location>
</feature>
<evidence type="ECO:0000256" key="4">
    <source>
        <dbReference type="ARBA" id="ARBA00023163"/>
    </source>
</evidence>
<dbReference type="PROSITE" id="PS00463">
    <property type="entry name" value="ZN2_CY6_FUNGAL_1"/>
    <property type="match status" value="1"/>
</dbReference>
<dbReference type="Proteomes" id="UP001303115">
    <property type="component" value="Unassembled WGS sequence"/>
</dbReference>
<dbReference type="Gene3D" id="4.10.240.10">
    <property type="entry name" value="Zn(2)-C6 fungal-type DNA-binding domain"/>
    <property type="match status" value="1"/>
</dbReference>
<accession>A0AAN6SVX2</accession>
<sequence length="713" mass="78679">MKSADGSAAVAAGKVLKGPRACATCAKAKSRCIAGPGGQEKCERCYRLRKPCSSQTPAPARKRKEPKPTRVAELERRLEDLTARIETVQRQGPAAPSPPDSDHYAIPSSLGAPADPDDPLPPRNLSGIQIPLPTFGQDRWNSPFGHLFPERSIFENPPEHQQPTPNGRVAPATSDASPLAASSGLTPNQTTASRSIGSSPYQQPGPQPSQQQGGCPWPQGDEAEAFLGVYRERMCHLFPFAIVPPHLSSAQMREQRPFFWKVIMMESCLFDGRRQVALGNELLREISEAAFLKPQKNLDLLQGLQMLIAWYHYNLNNFQMGNLLFLARSITTSLGTAEPKGVPGKEGYDAKCLEQMRAFVGTYYLVTIAFTTNKRPDALMNNVNTSYLATCCRALLSQMEYPTDELVVHLVRAQQLLQSISQGFARRKAVPNENRVPQAAFIQSMQERIRGFAAALPPHIRADPSLSGHFLVAEILVYENSLEELSHCPLAGPSGGEPTSMAALSAPVSEADAGRVSMLWECARAVHTFMSQRFSNEAQDFPRYICPTSLDLTYVFITMLKLVTLQVPGWDLARVREELQFDECMSRLMKRMEYMTEKRKRKRQGGVAVEGEEDEAEDPYAKLARKIRNVHGLLHVSGFDSDYATSQVAARVCAPAPMTLADATQDLMQDLGGGLWQDATSSVAEWDPFLVSEAIDWAAIFNNYVMAESLYAT</sequence>
<dbReference type="PANTHER" id="PTHR31845">
    <property type="entry name" value="FINGER DOMAIN PROTEIN, PUTATIVE-RELATED"/>
    <property type="match status" value="1"/>
</dbReference>
<feature type="compositionally biased region" description="Low complexity" evidence="6">
    <location>
        <begin position="197"/>
        <end position="218"/>
    </location>
</feature>
<dbReference type="GO" id="GO:0005634">
    <property type="term" value="C:nucleus"/>
    <property type="evidence" value="ECO:0007669"/>
    <property type="project" value="UniProtKB-SubCell"/>
</dbReference>
<organism evidence="8 9">
    <name type="scientific">Parachaetomium inaequale</name>
    <dbReference type="NCBI Taxonomy" id="2588326"/>
    <lineage>
        <taxon>Eukaryota</taxon>
        <taxon>Fungi</taxon>
        <taxon>Dikarya</taxon>
        <taxon>Ascomycota</taxon>
        <taxon>Pezizomycotina</taxon>
        <taxon>Sordariomycetes</taxon>
        <taxon>Sordariomycetidae</taxon>
        <taxon>Sordariales</taxon>
        <taxon>Chaetomiaceae</taxon>
        <taxon>Parachaetomium</taxon>
    </lineage>
</organism>
<evidence type="ECO:0000256" key="2">
    <source>
        <dbReference type="ARBA" id="ARBA00023015"/>
    </source>
</evidence>
<protein>
    <recommendedName>
        <fullName evidence="7">Zn(2)-C6 fungal-type domain-containing protein</fullName>
    </recommendedName>
</protein>
<comment type="subcellular location">
    <subcellularLocation>
        <location evidence="1">Nucleus</location>
    </subcellularLocation>
</comment>
<keyword evidence="3" id="KW-0238">DNA-binding</keyword>
<gene>
    <name evidence="8" type="ORF">C8A01DRAFT_12582</name>
</gene>
<evidence type="ECO:0000259" key="7">
    <source>
        <dbReference type="PROSITE" id="PS00463"/>
    </source>
</evidence>
<dbReference type="EMBL" id="MU854322">
    <property type="protein sequence ID" value="KAK4044033.1"/>
    <property type="molecule type" value="Genomic_DNA"/>
</dbReference>
<dbReference type="GO" id="GO:0008270">
    <property type="term" value="F:zinc ion binding"/>
    <property type="evidence" value="ECO:0007669"/>
    <property type="project" value="InterPro"/>
</dbReference>
<dbReference type="InterPro" id="IPR001138">
    <property type="entry name" value="Zn2Cys6_DnaBD"/>
</dbReference>
<evidence type="ECO:0000313" key="8">
    <source>
        <dbReference type="EMBL" id="KAK4044033.1"/>
    </source>
</evidence>
<keyword evidence="5" id="KW-0539">Nucleus</keyword>
<dbReference type="InterPro" id="IPR051089">
    <property type="entry name" value="prtT"/>
</dbReference>
<keyword evidence="2" id="KW-0805">Transcription regulation</keyword>
<name>A0AAN6SVX2_9PEZI</name>
<evidence type="ECO:0000256" key="3">
    <source>
        <dbReference type="ARBA" id="ARBA00023125"/>
    </source>
</evidence>
<reference evidence="9" key="1">
    <citation type="journal article" date="2023" name="Mol. Phylogenet. Evol.">
        <title>Genome-scale phylogeny and comparative genomics of the fungal order Sordariales.</title>
        <authorList>
            <person name="Hensen N."/>
            <person name="Bonometti L."/>
            <person name="Westerberg I."/>
            <person name="Brannstrom I.O."/>
            <person name="Guillou S."/>
            <person name="Cros-Aarteil S."/>
            <person name="Calhoun S."/>
            <person name="Haridas S."/>
            <person name="Kuo A."/>
            <person name="Mondo S."/>
            <person name="Pangilinan J."/>
            <person name="Riley R."/>
            <person name="LaButti K."/>
            <person name="Andreopoulos B."/>
            <person name="Lipzen A."/>
            <person name="Chen C."/>
            <person name="Yan M."/>
            <person name="Daum C."/>
            <person name="Ng V."/>
            <person name="Clum A."/>
            <person name="Steindorff A."/>
            <person name="Ohm R.A."/>
            <person name="Martin F."/>
            <person name="Silar P."/>
            <person name="Natvig D.O."/>
            <person name="Lalanne C."/>
            <person name="Gautier V."/>
            <person name="Ament-Velasquez S.L."/>
            <person name="Kruys A."/>
            <person name="Hutchinson M.I."/>
            <person name="Powell A.J."/>
            <person name="Barry K."/>
            <person name="Miller A.N."/>
            <person name="Grigoriev I.V."/>
            <person name="Debuchy R."/>
            <person name="Gladieux P."/>
            <person name="Hiltunen Thoren M."/>
            <person name="Johannesson H."/>
        </authorList>
    </citation>
    <scope>NUCLEOTIDE SEQUENCE [LARGE SCALE GENOMIC DNA]</scope>
    <source>
        <strain evidence="9">CBS 284.82</strain>
    </source>
</reference>
<keyword evidence="9" id="KW-1185">Reference proteome</keyword>
<dbReference type="GO" id="GO:0000976">
    <property type="term" value="F:transcription cis-regulatory region binding"/>
    <property type="evidence" value="ECO:0007669"/>
    <property type="project" value="TreeGrafter"/>
</dbReference>